<evidence type="ECO:0000313" key="2">
    <source>
        <dbReference type="Proteomes" id="UP001180487"/>
    </source>
</evidence>
<protein>
    <submittedName>
        <fullName evidence="1">Uncharacterized protein</fullName>
    </submittedName>
</protein>
<dbReference type="EMBL" id="JAVDXT010000002">
    <property type="protein sequence ID" value="MDR7377643.1"/>
    <property type="molecule type" value="Genomic_DNA"/>
</dbReference>
<proteinExistence type="predicted"/>
<gene>
    <name evidence="1" type="ORF">J2X19_002322</name>
</gene>
<keyword evidence="2" id="KW-1185">Reference proteome</keyword>
<organism evidence="1 2">
    <name type="scientific">Rhodoferax ferrireducens</name>
    <dbReference type="NCBI Taxonomy" id="192843"/>
    <lineage>
        <taxon>Bacteria</taxon>
        <taxon>Pseudomonadati</taxon>
        <taxon>Pseudomonadota</taxon>
        <taxon>Betaproteobacteria</taxon>
        <taxon>Burkholderiales</taxon>
        <taxon>Comamonadaceae</taxon>
        <taxon>Rhodoferax</taxon>
    </lineage>
</organism>
<sequence length="60" mass="6946">MHQPSQFFGDYSSLMLFVMETSIVLSNVTLIKLFQIHVRLEVFPLCQSWPNVKPLPNPRA</sequence>
<reference evidence="1 2" key="1">
    <citation type="submission" date="2023-07" db="EMBL/GenBank/DDBJ databases">
        <title>Sorghum-associated microbial communities from plants grown in Nebraska, USA.</title>
        <authorList>
            <person name="Schachtman D."/>
        </authorList>
    </citation>
    <scope>NUCLEOTIDE SEQUENCE [LARGE SCALE GENOMIC DNA]</scope>
    <source>
        <strain evidence="1 2">BE313</strain>
    </source>
</reference>
<accession>A0ABU2C8J7</accession>
<comment type="caution">
    <text evidence="1">The sequence shown here is derived from an EMBL/GenBank/DDBJ whole genome shotgun (WGS) entry which is preliminary data.</text>
</comment>
<evidence type="ECO:0000313" key="1">
    <source>
        <dbReference type="EMBL" id="MDR7377643.1"/>
    </source>
</evidence>
<dbReference type="Proteomes" id="UP001180487">
    <property type="component" value="Unassembled WGS sequence"/>
</dbReference>
<name>A0ABU2C8J7_9BURK</name>